<accession>A0A914VI78</accession>
<dbReference type="WBParaSite" id="PSAMB.scaffold205size65943.g3301.t2">
    <property type="protein sequence ID" value="PSAMB.scaffold205size65943.g3301.t2"/>
    <property type="gene ID" value="PSAMB.scaffold205size65943.g3301"/>
</dbReference>
<reference evidence="3" key="1">
    <citation type="submission" date="2022-11" db="UniProtKB">
        <authorList>
            <consortium name="WormBaseParasite"/>
        </authorList>
    </citation>
    <scope>IDENTIFICATION</scope>
</reference>
<feature type="region of interest" description="Disordered" evidence="1">
    <location>
        <begin position="136"/>
        <end position="156"/>
    </location>
</feature>
<name>A0A914VI78_9BILA</name>
<evidence type="ECO:0000256" key="1">
    <source>
        <dbReference type="SAM" id="MobiDB-lite"/>
    </source>
</evidence>
<proteinExistence type="predicted"/>
<feature type="compositionally biased region" description="Acidic residues" evidence="1">
    <location>
        <begin position="38"/>
        <end position="48"/>
    </location>
</feature>
<organism evidence="2 3">
    <name type="scientific">Plectus sambesii</name>
    <dbReference type="NCBI Taxonomy" id="2011161"/>
    <lineage>
        <taxon>Eukaryota</taxon>
        <taxon>Metazoa</taxon>
        <taxon>Ecdysozoa</taxon>
        <taxon>Nematoda</taxon>
        <taxon>Chromadorea</taxon>
        <taxon>Plectida</taxon>
        <taxon>Plectina</taxon>
        <taxon>Plectoidea</taxon>
        <taxon>Plectidae</taxon>
        <taxon>Plectus</taxon>
    </lineage>
</organism>
<dbReference type="AlphaFoldDB" id="A0A914VI78"/>
<feature type="region of interest" description="Disordered" evidence="1">
    <location>
        <begin position="247"/>
        <end position="270"/>
    </location>
</feature>
<protein>
    <submittedName>
        <fullName evidence="3">Uncharacterized protein</fullName>
    </submittedName>
</protein>
<feature type="region of interest" description="Disordered" evidence="1">
    <location>
        <begin position="1"/>
        <end position="50"/>
    </location>
</feature>
<keyword evidence="2" id="KW-1185">Reference proteome</keyword>
<evidence type="ECO:0000313" key="3">
    <source>
        <dbReference type="WBParaSite" id="PSAMB.scaffold205size65943.g3301.t2"/>
    </source>
</evidence>
<sequence>MWPGRSRRPPAPDPPPIADDSGAHSGDRLAQQQSRDSDGEEEDDDDDGAPMLESENMVAVVATPRPHAPVNGSSNADQPIASGLKNEMAATSSSSTTGDFVRKIVDKSRAKLIFECGDDRVALAARLKGRKFSTPENYISHGPMMSRRKGPSGGGSTFTDLVEEEEGCPVGGFRRTVSTSALRLQNRSLFWKALTHSYEGDAAPVWGWENDRWSIVSISEASLDRALIESVDRRWAMARDRLAVVSSETDGGREGPSVSGWVTPNRRRSRAPSNIQQRSDFALCSAWPRSPLIDCCSPIVVVVGFNGWRRRRPNGPSRLFLRVYPGRVIAAALNARAPVVTLIAPTFRVQFLEPVGHSAAVLVDSSSRLADASFCLRQCRRNERKLPHTEVASESTLEERRVSGLLVGWLDPLVVSMNWLRRAARVFDTTDAPVHSNHNRSCVSDAASNALPASSPPPLIL</sequence>
<evidence type="ECO:0000313" key="2">
    <source>
        <dbReference type="Proteomes" id="UP000887566"/>
    </source>
</evidence>
<dbReference type="Proteomes" id="UP000887566">
    <property type="component" value="Unplaced"/>
</dbReference>